<accession>A0A1Y1SDF5</accession>
<comment type="pathway">
    <text evidence="4">Amino-acid biosynthesis; L-arginine biosynthesis; N(2)-acetyl-L-ornithine from L-glutamate: step 4/4.</text>
</comment>
<dbReference type="EC" id="2.6.1.11" evidence="4"/>
<feature type="binding site" evidence="4">
    <location>
        <position position="140"/>
    </location>
    <ligand>
        <name>N(2)-acetyl-L-ornithine</name>
        <dbReference type="ChEBI" id="CHEBI:57805"/>
    </ligand>
</feature>
<evidence type="ECO:0000256" key="2">
    <source>
        <dbReference type="ARBA" id="ARBA00022679"/>
    </source>
</evidence>
<dbReference type="InterPro" id="IPR017652">
    <property type="entry name" value="Ac/SucOrn_transaminase_bac"/>
</dbReference>
<dbReference type="InterPro" id="IPR050103">
    <property type="entry name" value="Class-III_PLP-dep_AT"/>
</dbReference>
<evidence type="ECO:0000313" key="6">
    <source>
        <dbReference type="Proteomes" id="UP000192342"/>
    </source>
</evidence>
<reference evidence="5 6" key="1">
    <citation type="submission" date="2013-04" db="EMBL/GenBank/DDBJ databases">
        <title>Oceanococcus atlanticus 22II-S10r2 Genome Sequencing.</title>
        <authorList>
            <person name="Lai Q."/>
            <person name="Li G."/>
            <person name="Shao Z."/>
        </authorList>
    </citation>
    <scope>NUCLEOTIDE SEQUENCE [LARGE SCALE GENOMIC DNA]</scope>
    <source>
        <strain evidence="5 6">22II-S10r2</strain>
    </source>
</reference>
<name>A0A1Y1SDF5_9GAMM</name>
<comment type="catalytic activity">
    <reaction evidence="4">
        <text>N(2)-acetyl-L-ornithine + 2-oxoglutarate = N-acetyl-L-glutamate 5-semialdehyde + L-glutamate</text>
        <dbReference type="Rhea" id="RHEA:18049"/>
        <dbReference type="ChEBI" id="CHEBI:16810"/>
        <dbReference type="ChEBI" id="CHEBI:29123"/>
        <dbReference type="ChEBI" id="CHEBI:29985"/>
        <dbReference type="ChEBI" id="CHEBI:57805"/>
        <dbReference type="EC" id="2.6.1.11"/>
    </reaction>
</comment>
<proteinExistence type="inferred from homology"/>
<dbReference type="HAMAP" id="MF_01107">
    <property type="entry name" value="ArgD_aminotrans_3"/>
    <property type="match status" value="1"/>
</dbReference>
<evidence type="ECO:0000256" key="3">
    <source>
        <dbReference type="ARBA" id="ARBA00022898"/>
    </source>
</evidence>
<protein>
    <recommendedName>
        <fullName evidence="4">Acetylornithine aminotransferase</fullName>
        <shortName evidence="4">ACOAT</shortName>
        <ecNumber evidence="4">2.6.1.11</ecNumber>
    </recommendedName>
</protein>
<dbReference type="AlphaFoldDB" id="A0A1Y1SDF5"/>
<dbReference type="PANTHER" id="PTHR11986:SF113">
    <property type="entry name" value="SUCCINYLORNITHINE TRANSAMINASE"/>
    <property type="match status" value="1"/>
</dbReference>
<sequence length="400" mass="42413">MNHVARADFDRYMTPNYAPAPIVPVRGRGSRLWDRDDREYVDFAGGIAVSALGHAHPALVAALTEQANKLWHVSNLMVTEPALALAKRLTELTFADRVFFCNSGAEANEAALKLARRYAWDKFGSDKNEIVSTTGSFHGRTLFTVATGGQGKYSEGFAPLPGGIRHVPYNDLDAMREVIGPNTCAVIVEPIQGEGGVRPAADGYLAGLRALCDEHNALLIFDEVQTGAGRTGHLYAYMGAEVTPDILTSAKGLGGGFPIGAMLTTDEIAASLVVGTHGSTFGGNPMGCAVGLAALDIIANANTLQGVQQRHDQLISGLRTLNDKYDIFSEIRGQGLLLGCELKAQWAGRSRDLNAAALAHGLLCLVAGPDVLRLAPSLLIDAEDIVEGLKRLDAALADLS</sequence>
<keyword evidence="3 4" id="KW-0663">Pyridoxal phosphate</keyword>
<feature type="binding site" evidence="4">
    <location>
        <position position="279"/>
    </location>
    <ligand>
        <name>N(2)-acetyl-L-ornithine</name>
        <dbReference type="ChEBI" id="CHEBI:57805"/>
    </ligand>
</feature>
<evidence type="ECO:0000256" key="4">
    <source>
        <dbReference type="HAMAP-Rule" id="MF_01107"/>
    </source>
</evidence>
<dbReference type="InterPro" id="IPR049704">
    <property type="entry name" value="Aminotrans_3_PPA_site"/>
</dbReference>
<dbReference type="Gene3D" id="3.90.1150.10">
    <property type="entry name" value="Aspartate Aminotransferase, domain 1"/>
    <property type="match status" value="1"/>
</dbReference>
<keyword evidence="1 4" id="KW-0032">Aminotransferase</keyword>
<comment type="subunit">
    <text evidence="4">Homodimer.</text>
</comment>
<comment type="subcellular location">
    <subcellularLocation>
        <location evidence="4">Cytoplasm</location>
    </subcellularLocation>
</comment>
<keyword evidence="6" id="KW-1185">Reference proteome</keyword>
<comment type="similarity">
    <text evidence="4">Belongs to the class-III pyridoxal-phosphate-dependent aminotransferase family. ArgD subfamily.</text>
</comment>
<dbReference type="Gene3D" id="3.40.640.10">
    <property type="entry name" value="Type I PLP-dependent aspartate aminotransferase-like (Major domain)"/>
    <property type="match status" value="1"/>
</dbReference>
<dbReference type="GO" id="GO:0030170">
    <property type="term" value="F:pyridoxal phosphate binding"/>
    <property type="evidence" value="ECO:0007669"/>
    <property type="project" value="InterPro"/>
</dbReference>
<dbReference type="UniPathway" id="UPA00068">
    <property type="reaction ID" value="UER00109"/>
</dbReference>
<keyword evidence="4" id="KW-0963">Cytoplasm</keyword>
<feature type="binding site" evidence="4">
    <location>
        <begin position="104"/>
        <end position="105"/>
    </location>
    <ligand>
        <name>pyridoxal 5'-phosphate</name>
        <dbReference type="ChEBI" id="CHEBI:597326"/>
    </ligand>
</feature>
<evidence type="ECO:0000256" key="1">
    <source>
        <dbReference type="ARBA" id="ARBA00022576"/>
    </source>
</evidence>
<dbReference type="EMBL" id="AQQV01000002">
    <property type="protein sequence ID" value="ORE86961.1"/>
    <property type="molecule type" value="Genomic_DNA"/>
</dbReference>
<dbReference type="InterPro" id="IPR015421">
    <property type="entry name" value="PyrdxlP-dep_Trfase_major"/>
</dbReference>
<dbReference type="InterPro" id="IPR005814">
    <property type="entry name" value="Aminotrans_3"/>
</dbReference>
<dbReference type="PIRSF" id="PIRSF000521">
    <property type="entry name" value="Transaminase_4ab_Lys_Orn"/>
    <property type="match status" value="1"/>
</dbReference>
<comment type="miscellaneous">
    <text evidence="4">May also have succinyldiaminopimelate aminotransferase activity, thus carrying out the corresponding step in lysine biosynthesis.</text>
</comment>
<dbReference type="InterPro" id="IPR004636">
    <property type="entry name" value="AcOrn/SuccOrn_fam"/>
</dbReference>
<dbReference type="Pfam" id="PF00202">
    <property type="entry name" value="Aminotran_3"/>
    <property type="match status" value="1"/>
</dbReference>
<feature type="modified residue" description="N6-(pyridoxal phosphate)lysine" evidence="4">
    <location>
        <position position="251"/>
    </location>
</feature>
<organism evidence="5 6">
    <name type="scientific">Oceanococcus atlanticus</name>
    <dbReference type="NCBI Taxonomy" id="1317117"/>
    <lineage>
        <taxon>Bacteria</taxon>
        <taxon>Pseudomonadati</taxon>
        <taxon>Pseudomonadota</taxon>
        <taxon>Gammaproteobacteria</taxon>
        <taxon>Chromatiales</taxon>
        <taxon>Oceanococcaceae</taxon>
        <taxon>Oceanococcus</taxon>
    </lineage>
</organism>
<dbReference type="RefSeq" id="WP_083561175.1">
    <property type="nucleotide sequence ID" value="NZ_AQQV01000002.1"/>
</dbReference>
<dbReference type="OrthoDB" id="9770449at2"/>
<dbReference type="GO" id="GO:0003992">
    <property type="term" value="F:N2-acetyl-L-ornithine:2-oxoglutarate 5-aminotransferase activity"/>
    <property type="evidence" value="ECO:0007669"/>
    <property type="project" value="UniProtKB-UniRule"/>
</dbReference>
<keyword evidence="2 4" id="KW-0808">Transferase</keyword>
<dbReference type="Proteomes" id="UP000192342">
    <property type="component" value="Unassembled WGS sequence"/>
</dbReference>
<dbReference type="GO" id="GO:0042802">
    <property type="term" value="F:identical protein binding"/>
    <property type="evidence" value="ECO:0007669"/>
    <property type="project" value="TreeGrafter"/>
</dbReference>
<dbReference type="GO" id="GO:0005737">
    <property type="term" value="C:cytoplasm"/>
    <property type="evidence" value="ECO:0007669"/>
    <property type="project" value="UniProtKB-SubCell"/>
</dbReference>
<dbReference type="InterPro" id="IPR015422">
    <property type="entry name" value="PyrdxlP-dep_Trfase_small"/>
</dbReference>
<dbReference type="PROSITE" id="PS00600">
    <property type="entry name" value="AA_TRANSFER_CLASS_3"/>
    <property type="match status" value="1"/>
</dbReference>
<dbReference type="NCBIfam" id="NF009047">
    <property type="entry name" value="PRK12381.1"/>
    <property type="match status" value="1"/>
</dbReference>
<dbReference type="NCBIfam" id="NF002325">
    <property type="entry name" value="PRK01278.1"/>
    <property type="match status" value="1"/>
</dbReference>
<evidence type="ECO:0000313" key="5">
    <source>
        <dbReference type="EMBL" id="ORE86961.1"/>
    </source>
</evidence>
<dbReference type="NCBIfam" id="NF003468">
    <property type="entry name" value="PRK05093.1"/>
    <property type="match status" value="1"/>
</dbReference>
<dbReference type="SUPFAM" id="SSF53383">
    <property type="entry name" value="PLP-dependent transferases"/>
    <property type="match status" value="1"/>
</dbReference>
<keyword evidence="4" id="KW-0055">Arginine biosynthesis</keyword>
<keyword evidence="4" id="KW-0028">Amino-acid biosynthesis</keyword>
<feature type="binding site" evidence="4">
    <location>
        <position position="280"/>
    </location>
    <ligand>
        <name>pyridoxal 5'-phosphate</name>
        <dbReference type="ChEBI" id="CHEBI:597326"/>
    </ligand>
</feature>
<feature type="binding site" evidence="4">
    <location>
        <position position="137"/>
    </location>
    <ligand>
        <name>pyridoxal 5'-phosphate</name>
        <dbReference type="ChEBI" id="CHEBI:597326"/>
    </ligand>
</feature>
<gene>
    <name evidence="4 5" type="primary">argD</name>
    <name evidence="5" type="ORF">ATO7_07977</name>
</gene>
<dbReference type="FunFam" id="3.40.640.10:FF:000004">
    <property type="entry name" value="Acetylornithine aminotransferase"/>
    <property type="match status" value="1"/>
</dbReference>
<comment type="caution">
    <text evidence="5">The sequence shown here is derived from an EMBL/GenBank/DDBJ whole genome shotgun (WGS) entry which is preliminary data.</text>
</comment>
<comment type="cofactor">
    <cofactor evidence="4">
        <name>pyridoxal 5'-phosphate</name>
        <dbReference type="ChEBI" id="CHEBI:597326"/>
    </cofactor>
    <text evidence="4">Binds 1 pyridoxal phosphate per subunit.</text>
</comment>
<dbReference type="PANTHER" id="PTHR11986">
    <property type="entry name" value="AMINOTRANSFERASE CLASS III"/>
    <property type="match status" value="1"/>
</dbReference>
<feature type="binding site" evidence="4">
    <location>
        <begin position="222"/>
        <end position="225"/>
    </location>
    <ligand>
        <name>pyridoxal 5'-phosphate</name>
        <dbReference type="ChEBI" id="CHEBI:597326"/>
    </ligand>
</feature>
<dbReference type="NCBIfam" id="TIGR03246">
    <property type="entry name" value="arg_catab_astC"/>
    <property type="match status" value="1"/>
</dbReference>
<dbReference type="InterPro" id="IPR015424">
    <property type="entry name" value="PyrdxlP-dep_Trfase"/>
</dbReference>
<dbReference type="NCBIfam" id="TIGR00707">
    <property type="entry name" value="argD"/>
    <property type="match status" value="1"/>
</dbReference>
<dbReference type="GO" id="GO:0006526">
    <property type="term" value="P:L-arginine biosynthetic process"/>
    <property type="evidence" value="ECO:0007669"/>
    <property type="project" value="UniProtKB-UniRule"/>
</dbReference>
<dbReference type="CDD" id="cd00610">
    <property type="entry name" value="OAT_like"/>
    <property type="match status" value="1"/>
</dbReference>
<dbReference type="STRING" id="1317117.ATO7_07977"/>